<organism evidence="6 7">
    <name type="scientific">Sodalis praecaptivus</name>
    <dbReference type="NCBI Taxonomy" id="1239307"/>
    <lineage>
        <taxon>Bacteria</taxon>
        <taxon>Pseudomonadati</taxon>
        <taxon>Pseudomonadota</taxon>
        <taxon>Gammaproteobacteria</taxon>
        <taxon>Enterobacterales</taxon>
        <taxon>Bruguierivoracaceae</taxon>
        <taxon>Sodalis</taxon>
    </lineage>
</organism>
<evidence type="ECO:0008006" key="8">
    <source>
        <dbReference type="Google" id="ProtNLM"/>
    </source>
</evidence>
<dbReference type="GO" id="GO:0016491">
    <property type="term" value="F:oxidoreductase activity"/>
    <property type="evidence" value="ECO:0007669"/>
    <property type="project" value="UniProtKB-KW"/>
</dbReference>
<evidence type="ECO:0000256" key="5">
    <source>
        <dbReference type="ARBA" id="ARBA00023014"/>
    </source>
</evidence>
<keyword evidence="5" id="KW-0411">Iron-sulfur</keyword>
<dbReference type="HOGENOM" id="CLU_045820_0_0_6"/>
<gene>
    <name evidence="6" type="ORF">Sant_0312</name>
</gene>
<dbReference type="Pfam" id="PF12831">
    <property type="entry name" value="FAD_oxidored"/>
    <property type="match status" value="1"/>
</dbReference>
<name>W0HTE1_9GAMM</name>
<keyword evidence="7" id="KW-1185">Reference proteome</keyword>
<dbReference type="InterPro" id="IPR036188">
    <property type="entry name" value="FAD/NAD-bd_sf"/>
</dbReference>
<dbReference type="KEGG" id="sod:Sant_0312"/>
<keyword evidence="1" id="KW-0004">4Fe-4S</keyword>
<keyword evidence="3" id="KW-0560">Oxidoreductase</keyword>
<dbReference type="InterPro" id="IPR039650">
    <property type="entry name" value="HdrA-like"/>
</dbReference>
<dbReference type="Gene3D" id="3.50.50.60">
    <property type="entry name" value="FAD/NAD(P)-binding domain"/>
    <property type="match status" value="1"/>
</dbReference>
<evidence type="ECO:0000256" key="3">
    <source>
        <dbReference type="ARBA" id="ARBA00023002"/>
    </source>
</evidence>
<dbReference type="GO" id="GO:0046872">
    <property type="term" value="F:metal ion binding"/>
    <property type="evidence" value="ECO:0007669"/>
    <property type="project" value="UniProtKB-KW"/>
</dbReference>
<dbReference type="RefSeq" id="WP_025420570.1">
    <property type="nucleotide sequence ID" value="NZ_CP006569.1"/>
</dbReference>
<dbReference type="OrthoDB" id="9777740at2"/>
<evidence type="ECO:0000256" key="1">
    <source>
        <dbReference type="ARBA" id="ARBA00022485"/>
    </source>
</evidence>
<accession>W0HTE1</accession>
<dbReference type="EMBL" id="CP006569">
    <property type="protein sequence ID" value="AHF75418.1"/>
    <property type="molecule type" value="Genomic_DNA"/>
</dbReference>
<dbReference type="AlphaFoldDB" id="W0HTE1"/>
<evidence type="ECO:0000313" key="6">
    <source>
        <dbReference type="EMBL" id="AHF75418.1"/>
    </source>
</evidence>
<keyword evidence="2" id="KW-0479">Metal-binding</keyword>
<keyword evidence="4" id="KW-0408">Iron</keyword>
<dbReference type="PANTHER" id="PTHR43498">
    <property type="entry name" value="FERREDOXIN:COB-COM HETERODISULFIDE REDUCTASE SUBUNIT A"/>
    <property type="match status" value="1"/>
</dbReference>
<proteinExistence type="predicted"/>
<reference evidence="6 7" key="1">
    <citation type="journal article" date="2014" name="Genome Biol. Evol.">
        <title>Genome degeneration and adaptation in a nascent stage of symbiosis.</title>
        <authorList>
            <person name="Oakeson K.F."/>
            <person name="Gil R."/>
            <person name="Clayton A.L."/>
            <person name="Dunn D.M."/>
            <person name="von Niederhausern A.C."/>
            <person name="Hamil C."/>
            <person name="Aoyagi A."/>
            <person name="Duval B."/>
            <person name="Baca A."/>
            <person name="Silva F.J."/>
            <person name="Vallier A."/>
            <person name="Jackson D.G."/>
            <person name="Latorre A."/>
            <person name="Weiss R.B."/>
            <person name="Heddi A."/>
            <person name="Moya A."/>
            <person name="Dale C."/>
        </authorList>
    </citation>
    <scope>NUCLEOTIDE SEQUENCE [LARGE SCALE GENOMIC DNA]</scope>
    <source>
        <strain evidence="6 7">HS1</strain>
    </source>
</reference>
<evidence type="ECO:0000313" key="7">
    <source>
        <dbReference type="Proteomes" id="UP000019028"/>
    </source>
</evidence>
<evidence type="ECO:0000256" key="4">
    <source>
        <dbReference type="ARBA" id="ARBA00023004"/>
    </source>
</evidence>
<dbReference type="GO" id="GO:0051539">
    <property type="term" value="F:4 iron, 4 sulfur cluster binding"/>
    <property type="evidence" value="ECO:0007669"/>
    <property type="project" value="UniProtKB-KW"/>
</dbReference>
<dbReference type="Proteomes" id="UP000019028">
    <property type="component" value="Chromosome"/>
</dbReference>
<protein>
    <recommendedName>
        <fullName evidence="8">FAD dependent oxidoreductase</fullName>
    </recommendedName>
</protein>
<dbReference type="PATRIC" id="fig|1239307.3.peg.328"/>
<dbReference type="PANTHER" id="PTHR43498:SF1">
    <property type="entry name" value="COB--COM HETERODISULFIDE REDUCTASE IRON-SULFUR SUBUNIT A"/>
    <property type="match status" value="1"/>
</dbReference>
<evidence type="ECO:0000256" key="2">
    <source>
        <dbReference type="ARBA" id="ARBA00022723"/>
    </source>
</evidence>
<sequence>MKSFKPEYDVIVVGGGPAGVMAALASARTGAKTLVVERLGFLGGTATNSLIGPISPFHYGDEQVIDGIPQEFMDELMAAGGSTGHLKTLDPYGSGASLGFYDREKYKYVAQEMLVKAGVDIFFHVFIRDILKEGNKVTGVTISAKDKDYTFRSKVVIDCSGDGDVAVKAGADYVYGDAVTHKAQPGSAMFEMADVDVDKVYDYICANPDDFEFKTDCVPLRPYDERLKQHYFVAQGFKKLVKQAVDAGELKFGRDSIIVLNSVHPGSIHFNATRVHGFDLSDSEQRSLAELEGRRQLESVSEFMIKYVPGFEKAWVNDTSNEVGSRESRHIVGLYTLTGEDVAEGRKFDDVVSRGYFPIDIHNPNGAEGYRQDGQGGHWIDLKDTYDIPLRCLVPAHIDGIVLSGRCISGTSQAHGSYRTQGGIMGIGQASGVVAGLCAIQGVQPREIDVKAVQDQLLAFGASLWRDKEKTAREQAHATACVKAYLQGRDKFITRADVLKKFHE</sequence>
<dbReference type="SUPFAM" id="SSF51905">
    <property type="entry name" value="FAD/NAD(P)-binding domain"/>
    <property type="match status" value="1"/>
</dbReference>